<keyword evidence="10" id="KW-1133">Transmembrane helix</keyword>
<evidence type="ECO:0000256" key="10">
    <source>
        <dbReference type="SAM" id="Phobius"/>
    </source>
</evidence>
<evidence type="ECO:0000256" key="8">
    <source>
        <dbReference type="SAM" id="Coils"/>
    </source>
</evidence>
<keyword evidence="5" id="KW-0808">Transferase</keyword>
<dbReference type="Gene3D" id="3.30.565.10">
    <property type="entry name" value="Histidine kinase-like ATPase, C-terminal domain"/>
    <property type="match status" value="1"/>
</dbReference>
<accession>A0A928Z1B5</accession>
<evidence type="ECO:0000256" key="7">
    <source>
        <dbReference type="ARBA" id="ARBA00023012"/>
    </source>
</evidence>
<evidence type="ECO:0000259" key="12">
    <source>
        <dbReference type="PROSITE" id="PS50885"/>
    </source>
</evidence>
<dbReference type="SUPFAM" id="SSF55874">
    <property type="entry name" value="ATPase domain of HSP90 chaperone/DNA topoisomerase II/histidine kinase"/>
    <property type="match status" value="1"/>
</dbReference>
<feature type="domain" description="HAMP" evidence="12">
    <location>
        <begin position="240"/>
        <end position="293"/>
    </location>
</feature>
<keyword evidence="10" id="KW-0812">Transmembrane</keyword>
<dbReference type="CDD" id="cd06225">
    <property type="entry name" value="HAMP"/>
    <property type="match status" value="1"/>
</dbReference>
<dbReference type="GO" id="GO:0016020">
    <property type="term" value="C:membrane"/>
    <property type="evidence" value="ECO:0007669"/>
    <property type="project" value="UniProtKB-SubCell"/>
</dbReference>
<dbReference type="PRINTS" id="PR00344">
    <property type="entry name" value="BCTRLSENSOR"/>
</dbReference>
<feature type="domain" description="Histidine kinase" evidence="11">
    <location>
        <begin position="356"/>
        <end position="614"/>
    </location>
</feature>
<dbReference type="SMART" id="SM00304">
    <property type="entry name" value="HAMP"/>
    <property type="match status" value="1"/>
</dbReference>
<comment type="subcellular location">
    <subcellularLocation>
        <location evidence="2">Membrane</location>
    </subcellularLocation>
</comment>
<dbReference type="SMART" id="SM00387">
    <property type="entry name" value="HATPase_c"/>
    <property type="match status" value="1"/>
</dbReference>
<dbReference type="SUPFAM" id="SSF158472">
    <property type="entry name" value="HAMP domain-like"/>
    <property type="match status" value="1"/>
</dbReference>
<feature type="coiled-coil region" evidence="8">
    <location>
        <begin position="285"/>
        <end position="347"/>
    </location>
</feature>
<keyword evidence="6" id="KW-0418">Kinase</keyword>
<name>A0A928Z1B5_9CYAN</name>
<proteinExistence type="predicted"/>
<dbReference type="EMBL" id="JADEXQ010000012">
    <property type="protein sequence ID" value="MBE9029161.1"/>
    <property type="molecule type" value="Genomic_DNA"/>
</dbReference>
<feature type="transmembrane region" description="Helical" evidence="10">
    <location>
        <begin position="219"/>
        <end position="237"/>
    </location>
</feature>
<reference evidence="13" key="1">
    <citation type="submission" date="2020-10" db="EMBL/GenBank/DDBJ databases">
        <authorList>
            <person name="Castelo-Branco R."/>
            <person name="Eusebio N."/>
            <person name="Adriana R."/>
            <person name="Vieira A."/>
            <person name="Brugerolle De Fraissinette N."/>
            <person name="Rezende De Castro R."/>
            <person name="Schneider M.P."/>
            <person name="Vasconcelos V."/>
            <person name="Leao P.N."/>
        </authorList>
    </citation>
    <scope>NUCLEOTIDE SEQUENCE</scope>
    <source>
        <strain evidence="13">LEGE 11480</strain>
    </source>
</reference>
<comment type="catalytic activity">
    <reaction evidence="1">
        <text>ATP + protein L-histidine = ADP + protein N-phospho-L-histidine.</text>
        <dbReference type="EC" id="2.7.13.3"/>
    </reaction>
</comment>
<protein>
    <recommendedName>
        <fullName evidence="3">histidine kinase</fullName>
        <ecNumber evidence="3">2.7.13.3</ecNumber>
    </recommendedName>
</protein>
<dbReference type="Proteomes" id="UP000625316">
    <property type="component" value="Unassembled WGS sequence"/>
</dbReference>
<gene>
    <name evidence="13" type="ORF">IQ266_05215</name>
</gene>
<dbReference type="EC" id="2.7.13.3" evidence="3"/>
<dbReference type="PANTHER" id="PTHR43065">
    <property type="entry name" value="SENSOR HISTIDINE KINASE"/>
    <property type="match status" value="1"/>
</dbReference>
<evidence type="ECO:0000256" key="2">
    <source>
        <dbReference type="ARBA" id="ARBA00004370"/>
    </source>
</evidence>
<dbReference type="Gene3D" id="1.10.287.130">
    <property type="match status" value="1"/>
</dbReference>
<comment type="caution">
    <text evidence="13">The sequence shown here is derived from an EMBL/GenBank/DDBJ whole genome shotgun (WGS) entry which is preliminary data.</text>
</comment>
<evidence type="ECO:0000256" key="5">
    <source>
        <dbReference type="ARBA" id="ARBA00022679"/>
    </source>
</evidence>
<dbReference type="Gene3D" id="6.10.340.10">
    <property type="match status" value="1"/>
</dbReference>
<dbReference type="PROSITE" id="PS50109">
    <property type="entry name" value="HIS_KIN"/>
    <property type="match status" value="1"/>
</dbReference>
<keyword evidence="8" id="KW-0175">Coiled coil</keyword>
<keyword evidence="7" id="KW-0902">Two-component regulatory system</keyword>
<dbReference type="InterPro" id="IPR036097">
    <property type="entry name" value="HisK_dim/P_sf"/>
</dbReference>
<evidence type="ECO:0000313" key="13">
    <source>
        <dbReference type="EMBL" id="MBE9029161.1"/>
    </source>
</evidence>
<feature type="region of interest" description="Disordered" evidence="9">
    <location>
        <begin position="615"/>
        <end position="661"/>
    </location>
</feature>
<dbReference type="SUPFAM" id="SSF47384">
    <property type="entry name" value="Homodimeric domain of signal transducing histidine kinase"/>
    <property type="match status" value="1"/>
</dbReference>
<feature type="compositionally biased region" description="Polar residues" evidence="9">
    <location>
        <begin position="648"/>
        <end position="661"/>
    </location>
</feature>
<dbReference type="InterPro" id="IPR005467">
    <property type="entry name" value="His_kinase_dom"/>
</dbReference>
<feature type="compositionally biased region" description="Basic and acidic residues" evidence="9">
    <location>
        <begin position="633"/>
        <end position="646"/>
    </location>
</feature>
<dbReference type="InterPro" id="IPR036890">
    <property type="entry name" value="HATPase_C_sf"/>
</dbReference>
<organism evidence="13 14">
    <name type="scientific">Romeriopsis navalis LEGE 11480</name>
    <dbReference type="NCBI Taxonomy" id="2777977"/>
    <lineage>
        <taxon>Bacteria</taxon>
        <taxon>Bacillati</taxon>
        <taxon>Cyanobacteriota</taxon>
        <taxon>Cyanophyceae</taxon>
        <taxon>Leptolyngbyales</taxon>
        <taxon>Leptolyngbyaceae</taxon>
        <taxon>Romeriopsis</taxon>
        <taxon>Romeriopsis navalis</taxon>
    </lineage>
</organism>
<dbReference type="Pfam" id="PF02518">
    <property type="entry name" value="HATPase_c"/>
    <property type="match status" value="1"/>
</dbReference>
<keyword evidence="4" id="KW-0597">Phosphoprotein</keyword>
<dbReference type="InterPro" id="IPR003660">
    <property type="entry name" value="HAMP_dom"/>
</dbReference>
<dbReference type="PROSITE" id="PS50885">
    <property type="entry name" value="HAMP"/>
    <property type="match status" value="1"/>
</dbReference>
<evidence type="ECO:0000313" key="14">
    <source>
        <dbReference type="Proteomes" id="UP000625316"/>
    </source>
</evidence>
<dbReference type="GO" id="GO:0000155">
    <property type="term" value="F:phosphorelay sensor kinase activity"/>
    <property type="evidence" value="ECO:0007669"/>
    <property type="project" value="InterPro"/>
</dbReference>
<evidence type="ECO:0000259" key="11">
    <source>
        <dbReference type="PROSITE" id="PS50109"/>
    </source>
</evidence>
<keyword evidence="10" id="KW-0472">Membrane</keyword>
<dbReference type="InterPro" id="IPR004358">
    <property type="entry name" value="Sig_transdc_His_kin-like_C"/>
</dbReference>
<dbReference type="Pfam" id="PF00672">
    <property type="entry name" value="HAMP"/>
    <property type="match status" value="1"/>
</dbReference>
<dbReference type="AlphaFoldDB" id="A0A928Z1B5"/>
<dbReference type="PANTHER" id="PTHR43065:SF50">
    <property type="entry name" value="HISTIDINE KINASE"/>
    <property type="match status" value="1"/>
</dbReference>
<evidence type="ECO:0000256" key="6">
    <source>
        <dbReference type="ARBA" id="ARBA00022777"/>
    </source>
</evidence>
<evidence type="ECO:0000256" key="4">
    <source>
        <dbReference type="ARBA" id="ARBA00022553"/>
    </source>
</evidence>
<dbReference type="InterPro" id="IPR003661">
    <property type="entry name" value="HisK_dim/P_dom"/>
</dbReference>
<evidence type="ECO:0000256" key="3">
    <source>
        <dbReference type="ARBA" id="ARBA00012438"/>
    </source>
</evidence>
<evidence type="ECO:0000256" key="1">
    <source>
        <dbReference type="ARBA" id="ARBA00000085"/>
    </source>
</evidence>
<keyword evidence="14" id="KW-1185">Reference proteome</keyword>
<dbReference type="InterPro" id="IPR003594">
    <property type="entry name" value="HATPase_dom"/>
</dbReference>
<sequence>MVMKQHLKQRISSLTVGEKIGLGYAAALGLAVSGTIAGFGVGAHYQTTASAQAEQARNEVQLLHRLQSRVLQTRTHQQQLIPLASNPEKFQDEYTHLLKHKDEIRSIWAELKTFVTASLASPNRTQPELPAFLATYDDVAPNYAKAVERRVTQISKLNLASPTEAKQAQTIMLKFTNSDLAIQFDGISDDLVDLIDQAYQQLNLATNSQEDARKIAQRIIIASITLSVAIAILLAILTSRAIAKPIQALTDVARRSTEESNFNLQAVLAQNDEIGTLAQAFNQLIDSVRQLLDQQKQANAQLENYSQTLESKVDDRTQELNQKTQELQQLLEELQRTQVQMVQSEKMSALGQMVAGVAHEINNPVNFIHGNLAHVQEYAENLLTFMTLYQQFYPDPAPEIQAEAEELDMAFIQTDLPKILNSMKMGTARIRQIVLSLRNFSRMDESAFKAVDIHEGIDSTLLILQHRLKENAEHPAIEVIRNYGDLPPVECYPGQLNQAFMNILANAIDAIDEMNVNRTYQTIKANPSQITVQTTVIGANQVKITISDNALGMPEIVREQIFDPFFTTKTVGKGTGMGMPISYQIVTEKHSGQLACDSIPGEGTEFVIQIPIQQQAQTPPENNGAELPGTETKGAETKGAKTKETETNPVTVSALTSNSLI</sequence>
<dbReference type="CDD" id="cd00082">
    <property type="entry name" value="HisKA"/>
    <property type="match status" value="1"/>
</dbReference>
<evidence type="ECO:0000256" key="9">
    <source>
        <dbReference type="SAM" id="MobiDB-lite"/>
    </source>
</evidence>